<dbReference type="PROSITE" id="PS51402">
    <property type="entry name" value="CATALASE_3"/>
    <property type="match status" value="2"/>
</dbReference>
<dbReference type="GO" id="GO:0005777">
    <property type="term" value="C:peroxisome"/>
    <property type="evidence" value="ECO:0007669"/>
    <property type="project" value="TreeGrafter"/>
</dbReference>
<feature type="domain" description="Catalase core" evidence="12">
    <location>
        <begin position="147"/>
        <end position="529"/>
    </location>
</feature>
<dbReference type="GO" id="GO:0004096">
    <property type="term" value="F:catalase activity"/>
    <property type="evidence" value="ECO:0007669"/>
    <property type="project" value="UniProtKB-EC"/>
</dbReference>
<dbReference type="AlphaFoldDB" id="A0A8J6HAD6"/>
<comment type="catalytic activity">
    <reaction evidence="8 9">
        <text>2 H2O2 = O2 + 2 H2O</text>
        <dbReference type="Rhea" id="RHEA:20309"/>
        <dbReference type="ChEBI" id="CHEBI:15377"/>
        <dbReference type="ChEBI" id="CHEBI:15379"/>
        <dbReference type="ChEBI" id="CHEBI:16240"/>
        <dbReference type="EC" id="1.11.1.6"/>
    </reaction>
</comment>
<keyword evidence="7 9" id="KW-0376">Hydrogen peroxide</keyword>
<feature type="domain" description="Catalase core" evidence="12">
    <location>
        <begin position="672"/>
        <end position="1017"/>
    </location>
</feature>
<dbReference type="SMART" id="SM01060">
    <property type="entry name" value="Catalase"/>
    <property type="match status" value="2"/>
</dbReference>
<evidence type="ECO:0000256" key="8">
    <source>
        <dbReference type="ARBA" id="ARBA00049254"/>
    </source>
</evidence>
<dbReference type="GO" id="GO:0042542">
    <property type="term" value="P:response to hydrogen peroxide"/>
    <property type="evidence" value="ECO:0007669"/>
    <property type="project" value="TreeGrafter"/>
</dbReference>
<reference evidence="13" key="1">
    <citation type="journal article" date="2020" name="J Insects Food Feed">
        <title>The yellow mealworm (Tenebrio molitor) genome: a resource for the emerging insects as food and feed industry.</title>
        <authorList>
            <person name="Eriksson T."/>
            <person name="Andere A."/>
            <person name="Kelstrup H."/>
            <person name="Emery V."/>
            <person name="Picard C."/>
        </authorList>
    </citation>
    <scope>NUCLEOTIDE SEQUENCE</scope>
    <source>
        <strain evidence="13">Stoneville</strain>
        <tissue evidence="13">Whole head</tissue>
    </source>
</reference>
<dbReference type="SUPFAM" id="SSF56634">
    <property type="entry name" value="Heme-dependent catalase-like"/>
    <property type="match status" value="2"/>
</dbReference>
<dbReference type="InterPro" id="IPR024708">
    <property type="entry name" value="Catalase_AS"/>
</dbReference>
<evidence type="ECO:0000256" key="1">
    <source>
        <dbReference type="ARBA" id="ARBA00005329"/>
    </source>
</evidence>
<comment type="function">
    <text evidence="10">Catalyzes the degradation of hydrogen peroxide (H(2)O(2)) generated by peroxisomal oxidases to water and oxygen, thereby protecting cells from the toxic effects of hydrogen peroxide.</text>
</comment>
<evidence type="ECO:0000256" key="3">
    <source>
        <dbReference type="ARBA" id="ARBA00022617"/>
    </source>
</evidence>
<evidence type="ECO:0000256" key="7">
    <source>
        <dbReference type="ARBA" id="ARBA00023324"/>
    </source>
</evidence>
<dbReference type="Proteomes" id="UP000719412">
    <property type="component" value="Unassembled WGS sequence"/>
</dbReference>
<name>A0A8J6HAD6_TENMO</name>
<feature type="region of interest" description="Disordered" evidence="11">
    <location>
        <begin position="511"/>
        <end position="536"/>
    </location>
</feature>
<evidence type="ECO:0000256" key="9">
    <source>
        <dbReference type="RuleBase" id="RU000498"/>
    </source>
</evidence>
<evidence type="ECO:0000256" key="2">
    <source>
        <dbReference type="ARBA" id="ARBA00022559"/>
    </source>
</evidence>
<dbReference type="CDD" id="cd08156">
    <property type="entry name" value="catalase_clade_3"/>
    <property type="match status" value="1"/>
</dbReference>
<evidence type="ECO:0000256" key="6">
    <source>
        <dbReference type="ARBA" id="ARBA00023004"/>
    </source>
</evidence>
<keyword evidence="4 9" id="KW-0479">Metal-binding</keyword>
<dbReference type="InterPro" id="IPR018028">
    <property type="entry name" value="Catalase"/>
</dbReference>
<accession>A0A8J6HAD6</accession>
<keyword evidence="3 9" id="KW-0349">Heme</keyword>
<dbReference type="PROSITE" id="PS00438">
    <property type="entry name" value="CATALASE_2"/>
    <property type="match status" value="2"/>
</dbReference>
<protein>
    <recommendedName>
        <fullName evidence="9">Catalase</fullName>
        <ecNumber evidence="9">1.11.1.6</ecNumber>
    </recommendedName>
</protein>
<evidence type="ECO:0000313" key="14">
    <source>
        <dbReference type="Proteomes" id="UP000719412"/>
    </source>
</evidence>
<dbReference type="GO" id="GO:0005739">
    <property type="term" value="C:mitochondrion"/>
    <property type="evidence" value="ECO:0007669"/>
    <property type="project" value="TreeGrafter"/>
</dbReference>
<dbReference type="FunFam" id="2.40.180.10:FF:000001">
    <property type="entry name" value="Catalase"/>
    <property type="match status" value="1"/>
</dbReference>
<dbReference type="GO" id="GO:0042744">
    <property type="term" value="P:hydrogen peroxide catabolic process"/>
    <property type="evidence" value="ECO:0007669"/>
    <property type="project" value="UniProtKB-KW"/>
</dbReference>
<keyword evidence="14" id="KW-1185">Reference proteome</keyword>
<evidence type="ECO:0000313" key="13">
    <source>
        <dbReference type="EMBL" id="KAH0810913.1"/>
    </source>
</evidence>
<reference evidence="13" key="2">
    <citation type="submission" date="2021-08" db="EMBL/GenBank/DDBJ databases">
        <authorList>
            <person name="Eriksson T."/>
        </authorList>
    </citation>
    <scope>NUCLEOTIDE SEQUENCE</scope>
    <source>
        <strain evidence="13">Stoneville</strain>
        <tissue evidence="13">Whole head</tissue>
    </source>
</reference>
<dbReference type="InterPro" id="IPR010582">
    <property type="entry name" value="Catalase_immune_responsive"/>
</dbReference>
<dbReference type="InterPro" id="IPR011614">
    <property type="entry name" value="Catalase_core"/>
</dbReference>
<dbReference type="InterPro" id="IPR020835">
    <property type="entry name" value="Catalase_sf"/>
</dbReference>
<dbReference type="PANTHER" id="PTHR11465">
    <property type="entry name" value="CATALASE"/>
    <property type="match status" value="1"/>
</dbReference>
<dbReference type="PROSITE" id="PS00437">
    <property type="entry name" value="CATALASE_1"/>
    <property type="match status" value="2"/>
</dbReference>
<gene>
    <name evidence="13" type="ORF">GEV33_011878</name>
</gene>
<comment type="caution">
    <text evidence="13">The sequence shown here is derived from an EMBL/GenBank/DDBJ whole genome shotgun (WGS) entry which is preliminary data.</text>
</comment>
<evidence type="ECO:0000256" key="5">
    <source>
        <dbReference type="ARBA" id="ARBA00023002"/>
    </source>
</evidence>
<dbReference type="InterPro" id="IPR040333">
    <property type="entry name" value="Catalase_3"/>
</dbReference>
<dbReference type="FunFam" id="2.40.180.10:FF:000026">
    <property type="entry name" value="Catalase"/>
    <property type="match status" value="1"/>
</dbReference>
<dbReference type="GO" id="GO:0020037">
    <property type="term" value="F:heme binding"/>
    <property type="evidence" value="ECO:0007669"/>
    <property type="project" value="InterPro"/>
</dbReference>
<sequence length="1017" mass="115270">MRDGSSECIGEGREGCGCSKSQHFHVLRVFVDDFLGDEARKDGNPFRFDLRSGSESFALADFRLDDYGFGEAGIVVGHPVFHPQDGVIFSHRFSRFQLIFDNPFYKITVSLRIESFKMPHYNIREPAANQLLEHVKKLEDEDKPSATTNSGNPVGYKDATLTVGKRGSTLFQDWVLIDELAHFSRERIPERVVHAKGAGAFGYFEVTHDVTQYTAAKVFSKLGKKTPVAVRFSQVAGEMGYPDTVRDIRGFALKFYTEDGIWDLVGNNTPIFFVRDSILFPSFIHVLKRNPVTHLRDWDMFWDMVSLRPETTHQVLIFFSDRGIPNSYRRMHGYGSNTFALVNDYGSFYYCKFHYKTDQGIGNLDADQATRISGEDPDYLIRDLYNAIASGNYPSWSLYLQIMTPEQAAASPYDPFDVTKVWLHAEYPLIPVGKIVFNRNPKNYFAEVEQMGFDPAHLIPGIEPSPDRMLQGRLFNYGDTHRYRLGTNNLQLPVNRPFKLHNYSRDGYGTLDSQGGAPNYHPNSFGGPESDTRARGLSPVLPVVGNASRYDNGDEDNFTQARLLYQKVLNPAERGRLINNIVMCLKNASEFLQERAIKNFSSVDADFGRRIKGGIQAQLHSHAHAEFGSYKTPINLHLHLSKMSHSNSRDPAANQLLDFAKKVEHADKPSATTNSGNPIGYNDASLTVGKKGPILLQDWVLIDKLSHFSRERIPERVVHAKGAGAFGYFEVTHDITQYTAAKVFSKLGKKTPVAVRFSQVAGEMGSADTVRDVRGFAWKFYTEDGIWDLVGNNTPIFFIRDAILFPSFIHILKRNPVTHLRDWDMFWDMMSLRPETTHQLLIFFSDRGIPDSYRHMHGYGSNTFALVNEYGSFYYCKFHYKSDQGIGTMDPDKATKTAGEDPDYLTRDLYNAIASGDYPSWTFSIQIMTPEQAASSPYDPFDVTKVWLHAEYPLIPVGKIVLNRNPKNYFAEVEQLAFDPAHLIPGIEPSPDRMLQGRLFNYGDAHRYRLGGRVRDD</sequence>
<organism evidence="13 14">
    <name type="scientific">Tenebrio molitor</name>
    <name type="common">Yellow mealworm beetle</name>
    <dbReference type="NCBI Taxonomy" id="7067"/>
    <lineage>
        <taxon>Eukaryota</taxon>
        <taxon>Metazoa</taxon>
        <taxon>Ecdysozoa</taxon>
        <taxon>Arthropoda</taxon>
        <taxon>Hexapoda</taxon>
        <taxon>Insecta</taxon>
        <taxon>Pterygota</taxon>
        <taxon>Neoptera</taxon>
        <taxon>Endopterygota</taxon>
        <taxon>Coleoptera</taxon>
        <taxon>Polyphaga</taxon>
        <taxon>Cucujiformia</taxon>
        <taxon>Tenebrionidae</taxon>
        <taxon>Tenebrio</taxon>
    </lineage>
</organism>
<evidence type="ECO:0000259" key="12">
    <source>
        <dbReference type="SMART" id="SM01060"/>
    </source>
</evidence>
<keyword evidence="5 9" id="KW-0560">Oxidoreductase</keyword>
<dbReference type="Pfam" id="PF00199">
    <property type="entry name" value="Catalase"/>
    <property type="match status" value="2"/>
</dbReference>
<proteinExistence type="inferred from homology"/>
<evidence type="ECO:0000256" key="11">
    <source>
        <dbReference type="SAM" id="MobiDB-lite"/>
    </source>
</evidence>
<comment type="similarity">
    <text evidence="1 9">Belongs to the catalase family.</text>
</comment>
<dbReference type="Pfam" id="PF06628">
    <property type="entry name" value="Catalase-rel"/>
    <property type="match status" value="1"/>
</dbReference>
<dbReference type="EMBL" id="JABDTM020027175">
    <property type="protein sequence ID" value="KAH0810913.1"/>
    <property type="molecule type" value="Genomic_DNA"/>
</dbReference>
<dbReference type="Gene3D" id="2.40.180.10">
    <property type="entry name" value="Catalase core domain"/>
    <property type="match status" value="2"/>
</dbReference>
<evidence type="ECO:0000256" key="10">
    <source>
        <dbReference type="RuleBase" id="RU004142"/>
    </source>
</evidence>
<keyword evidence="2 9" id="KW-0575">Peroxidase</keyword>
<dbReference type="PANTHER" id="PTHR11465:SF9">
    <property type="entry name" value="CATALASE"/>
    <property type="match status" value="1"/>
</dbReference>
<dbReference type="EC" id="1.11.1.6" evidence="9"/>
<dbReference type="PRINTS" id="PR00067">
    <property type="entry name" value="CATALASE"/>
</dbReference>
<keyword evidence="6 9" id="KW-0408">Iron</keyword>
<evidence type="ECO:0000256" key="4">
    <source>
        <dbReference type="ARBA" id="ARBA00022723"/>
    </source>
</evidence>
<dbReference type="InterPro" id="IPR002226">
    <property type="entry name" value="Catalase_haem_BS"/>
</dbReference>
<dbReference type="GO" id="GO:0046872">
    <property type="term" value="F:metal ion binding"/>
    <property type="evidence" value="ECO:0007669"/>
    <property type="project" value="UniProtKB-KW"/>
</dbReference>